<evidence type="ECO:0000256" key="1">
    <source>
        <dbReference type="SAM" id="MobiDB-lite"/>
    </source>
</evidence>
<gene>
    <name evidence="3" type="ORF">GB864_16190</name>
</gene>
<dbReference type="AlphaFoldDB" id="A0A6I4P0M4"/>
<dbReference type="Proteomes" id="UP000438182">
    <property type="component" value="Unassembled WGS sequence"/>
</dbReference>
<reference evidence="3 4" key="1">
    <citation type="submission" date="2019-12" db="EMBL/GenBank/DDBJ databases">
        <authorList>
            <person name="Kim Y.S."/>
        </authorList>
    </citation>
    <scope>NUCLEOTIDE SEQUENCE [LARGE SCALE GENOMIC DNA]</scope>
    <source>
        <strain evidence="3 4">MMS17-SY077</strain>
    </source>
</reference>
<evidence type="ECO:0000313" key="4">
    <source>
        <dbReference type="Proteomes" id="UP000438182"/>
    </source>
</evidence>
<dbReference type="PANTHER" id="PTHR43617">
    <property type="entry name" value="L-AMINO ACID N-ACETYLTRANSFERASE"/>
    <property type="match status" value="1"/>
</dbReference>
<evidence type="ECO:0000313" key="3">
    <source>
        <dbReference type="EMBL" id="MWC00087.1"/>
    </source>
</evidence>
<comment type="caution">
    <text evidence="3">The sequence shown here is derived from an EMBL/GenBank/DDBJ whole genome shotgun (WGS) entry which is preliminary data.</text>
</comment>
<name>A0A6I4P0M4_9MICO</name>
<dbReference type="RefSeq" id="WP_160426736.1">
    <property type="nucleotide sequence ID" value="NZ_WSTA01000100.1"/>
</dbReference>
<protein>
    <submittedName>
        <fullName evidence="3">GNAT family N-acetyltransferase</fullName>
    </submittedName>
</protein>
<dbReference type="CDD" id="cd04301">
    <property type="entry name" value="NAT_SF"/>
    <property type="match status" value="1"/>
</dbReference>
<feature type="domain" description="N-acetyltransferase" evidence="2">
    <location>
        <begin position="28"/>
        <end position="182"/>
    </location>
</feature>
<accession>A0A6I4P0M4</accession>
<dbReference type="SUPFAM" id="SSF55729">
    <property type="entry name" value="Acyl-CoA N-acyltransferases (Nat)"/>
    <property type="match status" value="2"/>
</dbReference>
<organism evidence="3 4">
    <name type="scientific">Agromyces seonyuensis</name>
    <dbReference type="NCBI Taxonomy" id="2662446"/>
    <lineage>
        <taxon>Bacteria</taxon>
        <taxon>Bacillati</taxon>
        <taxon>Actinomycetota</taxon>
        <taxon>Actinomycetes</taxon>
        <taxon>Micrococcales</taxon>
        <taxon>Microbacteriaceae</taxon>
        <taxon>Agromyces</taxon>
    </lineage>
</organism>
<dbReference type="EMBL" id="WSTA01000100">
    <property type="protein sequence ID" value="MWC00087.1"/>
    <property type="molecule type" value="Genomic_DNA"/>
</dbReference>
<keyword evidence="3" id="KW-0808">Transferase</keyword>
<keyword evidence="4" id="KW-1185">Reference proteome</keyword>
<feature type="compositionally biased region" description="Basic and acidic residues" evidence="1">
    <location>
        <begin position="11"/>
        <end position="21"/>
    </location>
</feature>
<dbReference type="PANTHER" id="PTHR43617:SF20">
    <property type="entry name" value="N-ALPHA-ACETYLTRANSFERASE RIMI"/>
    <property type="match status" value="1"/>
</dbReference>
<sequence>MTTEALPPLAERVHAPEEPSLPEHPEVVLWRSATLDDVDAIFATQRAAELADHPDFLEPREHLVDDLTGSNVDLARDSMLALDGEGNVLAWGLVWLHPGRETRVQSHLWGTVRPDVRGRGIGRSLLEWQIARSRRQLAGLDSALPAWTHVSGLAENTSLIRLAESFGLRIVRWFTEMERPVADPIPEIALDEGVRLVPYEPELSEATRLARNDAFRDHWGSQSTDPERWAKFTGAARFRADLSRLVVADDPDGGVRVIAFALASVNEEEWAGRGRPFGYIDLIGVRREGRGRRLAPAVMAAQLRAFAAAGLEDAVLDVDTENPSGALGLYERMGYAPGRREVALVTEY</sequence>
<proteinExistence type="predicted"/>
<feature type="region of interest" description="Disordered" evidence="1">
    <location>
        <begin position="1"/>
        <end position="21"/>
    </location>
</feature>
<feature type="domain" description="N-acetyltransferase" evidence="2">
    <location>
        <begin position="194"/>
        <end position="348"/>
    </location>
</feature>
<dbReference type="InterPro" id="IPR016181">
    <property type="entry name" value="Acyl_CoA_acyltransferase"/>
</dbReference>
<dbReference type="InterPro" id="IPR000182">
    <property type="entry name" value="GNAT_dom"/>
</dbReference>
<dbReference type="PROSITE" id="PS51186">
    <property type="entry name" value="GNAT"/>
    <property type="match status" value="2"/>
</dbReference>
<evidence type="ECO:0000259" key="2">
    <source>
        <dbReference type="PROSITE" id="PS51186"/>
    </source>
</evidence>
<dbReference type="Gene3D" id="3.40.630.30">
    <property type="match status" value="1"/>
</dbReference>
<dbReference type="InterPro" id="IPR050276">
    <property type="entry name" value="MshD_Acetyltransferase"/>
</dbReference>
<dbReference type="GO" id="GO:0016747">
    <property type="term" value="F:acyltransferase activity, transferring groups other than amino-acyl groups"/>
    <property type="evidence" value="ECO:0007669"/>
    <property type="project" value="InterPro"/>
</dbReference>
<dbReference type="Pfam" id="PF00583">
    <property type="entry name" value="Acetyltransf_1"/>
    <property type="match status" value="1"/>
</dbReference>